<feature type="transmembrane region" description="Helical" evidence="1">
    <location>
        <begin position="101"/>
        <end position="121"/>
    </location>
</feature>
<gene>
    <name evidence="2" type="ORF">SDC9_122728</name>
</gene>
<keyword evidence="1" id="KW-0812">Transmembrane</keyword>
<feature type="transmembrane region" description="Helical" evidence="1">
    <location>
        <begin position="69"/>
        <end position="89"/>
    </location>
</feature>
<reference evidence="2" key="1">
    <citation type="submission" date="2019-08" db="EMBL/GenBank/DDBJ databases">
        <authorList>
            <person name="Kucharzyk K."/>
            <person name="Murdoch R.W."/>
            <person name="Higgins S."/>
            <person name="Loffler F."/>
        </authorList>
    </citation>
    <scope>NUCLEOTIDE SEQUENCE</scope>
</reference>
<feature type="transmembrane region" description="Helical" evidence="1">
    <location>
        <begin position="7"/>
        <end position="27"/>
    </location>
</feature>
<evidence type="ECO:0000313" key="2">
    <source>
        <dbReference type="EMBL" id="MPM75734.1"/>
    </source>
</evidence>
<dbReference type="EMBL" id="VSSQ01026823">
    <property type="protein sequence ID" value="MPM75734.1"/>
    <property type="molecule type" value="Genomic_DNA"/>
</dbReference>
<feature type="transmembrane region" description="Helical" evidence="1">
    <location>
        <begin position="39"/>
        <end position="57"/>
    </location>
</feature>
<dbReference type="Pfam" id="PF20312">
    <property type="entry name" value="DUF6608"/>
    <property type="match status" value="1"/>
</dbReference>
<dbReference type="AlphaFoldDB" id="A0A645CFM1"/>
<sequence length="135" mass="15596">MNILKKIAQLFCVVFTVATILSSSLQLLMGRLTDTNEHILDRGVLTLIGALVLILMTQLEFKNKLFRFIAPYSVFISIALLYVFISGFWSDLHPNAYRDVFLNDTIAYIIVYVVIDIVNRIKNKKRVYILRTKDH</sequence>
<comment type="caution">
    <text evidence="2">The sequence shown here is derived from an EMBL/GenBank/DDBJ whole genome shotgun (WGS) entry which is preliminary data.</text>
</comment>
<proteinExistence type="predicted"/>
<name>A0A645CFM1_9ZZZZ</name>
<protein>
    <submittedName>
        <fullName evidence="2">Uncharacterized protein</fullName>
    </submittedName>
</protein>
<keyword evidence="1" id="KW-0472">Membrane</keyword>
<dbReference type="InterPro" id="IPR046716">
    <property type="entry name" value="DUF6608"/>
</dbReference>
<organism evidence="2">
    <name type="scientific">bioreactor metagenome</name>
    <dbReference type="NCBI Taxonomy" id="1076179"/>
    <lineage>
        <taxon>unclassified sequences</taxon>
        <taxon>metagenomes</taxon>
        <taxon>ecological metagenomes</taxon>
    </lineage>
</organism>
<evidence type="ECO:0000256" key="1">
    <source>
        <dbReference type="SAM" id="Phobius"/>
    </source>
</evidence>
<keyword evidence="1" id="KW-1133">Transmembrane helix</keyword>
<accession>A0A645CFM1</accession>